<gene>
    <name evidence="6" type="primary">eda</name>
    <name evidence="6" type="ORF">GMD59_01105</name>
</gene>
<dbReference type="InterPro" id="IPR031338">
    <property type="entry name" value="KDPG/KHG_AS_2"/>
</dbReference>
<evidence type="ECO:0000256" key="1">
    <source>
        <dbReference type="ARBA" id="ARBA00004761"/>
    </source>
</evidence>
<dbReference type="GO" id="GO:0008700">
    <property type="term" value="F:(R,S)-4-hydroxy-2-oxoglutarate aldolase activity"/>
    <property type="evidence" value="ECO:0007669"/>
    <property type="project" value="UniProtKB-EC"/>
</dbReference>
<reference evidence="6 7" key="1">
    <citation type="journal article" date="2019" name="Nat. Med.">
        <title>A library of human gut bacterial isolates paired with longitudinal multiomics data enables mechanistic microbiome research.</title>
        <authorList>
            <person name="Poyet M."/>
            <person name="Groussin M."/>
            <person name="Gibbons S.M."/>
            <person name="Avila-Pacheco J."/>
            <person name="Jiang X."/>
            <person name="Kearney S.M."/>
            <person name="Perrotta A.R."/>
            <person name="Berdy B."/>
            <person name="Zhao S."/>
            <person name="Lieberman T.D."/>
            <person name="Swanson P.K."/>
            <person name="Smith M."/>
            <person name="Roesemann S."/>
            <person name="Alexander J.E."/>
            <person name="Rich S.A."/>
            <person name="Livny J."/>
            <person name="Vlamakis H."/>
            <person name="Clish C."/>
            <person name="Bullock K."/>
            <person name="Deik A."/>
            <person name="Scott J."/>
            <person name="Pierce K.A."/>
            <person name="Xavier R.J."/>
            <person name="Alm E.J."/>
        </authorList>
    </citation>
    <scope>NUCLEOTIDE SEQUENCE [LARGE SCALE GENOMIC DNA]</scope>
    <source>
        <strain evidence="6 7">BIOML-A4</strain>
    </source>
</reference>
<dbReference type="SUPFAM" id="SSF51569">
    <property type="entry name" value="Aldolase"/>
    <property type="match status" value="1"/>
</dbReference>
<keyword evidence="4 6" id="KW-0456">Lyase</keyword>
<evidence type="ECO:0000256" key="4">
    <source>
        <dbReference type="ARBA" id="ARBA00023239"/>
    </source>
</evidence>
<keyword evidence="5" id="KW-0119">Carbohydrate metabolism</keyword>
<evidence type="ECO:0000313" key="6">
    <source>
        <dbReference type="EMBL" id="MTS25880.1"/>
    </source>
</evidence>
<evidence type="ECO:0000256" key="3">
    <source>
        <dbReference type="ARBA" id="ARBA00011233"/>
    </source>
</evidence>
<dbReference type="AlphaFoldDB" id="A0A6L6LMI1"/>
<sequence>MSTRDALRETGTIAILRGRPYEQAAPLVQALYAGGIRLAEVTVDSPDAFEMITKLRKIWDGKLYIGAGTITDEDRCARALEAGAQFIVAPNYHPGVVSLCQKNSILAFPGVFTPSEIQAALAQGCEYVKLFPAGRLGPGYIRDVLSPLREAKIVAVGGISADNAPQYYAAGAVGVGVGGSLSALVDVGAWKSITQQAQRLVRAFRDRSDKR</sequence>
<dbReference type="GO" id="GO:0008675">
    <property type="term" value="F:2-dehydro-3-deoxy-phosphogluconate aldolase activity"/>
    <property type="evidence" value="ECO:0007669"/>
    <property type="project" value="UniProtKB-EC"/>
</dbReference>
<comment type="pathway">
    <text evidence="1">Carbohydrate acid metabolism.</text>
</comment>
<dbReference type="Gene3D" id="3.20.20.70">
    <property type="entry name" value="Aldolase class I"/>
    <property type="match status" value="1"/>
</dbReference>
<dbReference type="PANTHER" id="PTHR30246:SF1">
    <property type="entry name" value="2-DEHYDRO-3-DEOXY-6-PHOSPHOGALACTONATE ALDOLASE-RELATED"/>
    <property type="match status" value="1"/>
</dbReference>
<dbReference type="EMBL" id="WMZU01000001">
    <property type="protein sequence ID" value="MTS25880.1"/>
    <property type="molecule type" value="Genomic_DNA"/>
</dbReference>
<name>A0A6L6LMI1_9FIRM</name>
<dbReference type="EC" id="4.1.2.14" evidence="6"/>
<dbReference type="InterPro" id="IPR000887">
    <property type="entry name" value="Aldlse_KDPG_KHG"/>
</dbReference>
<comment type="similarity">
    <text evidence="2">Belongs to the KHG/KDPG aldolase family.</text>
</comment>
<dbReference type="Proteomes" id="UP000472755">
    <property type="component" value="Unassembled WGS sequence"/>
</dbReference>
<dbReference type="NCBIfam" id="TIGR01182">
    <property type="entry name" value="eda"/>
    <property type="match status" value="1"/>
</dbReference>
<proteinExistence type="inferred from homology"/>
<dbReference type="PROSITE" id="PS00160">
    <property type="entry name" value="ALDOLASE_KDPG_KHG_2"/>
    <property type="match status" value="1"/>
</dbReference>
<comment type="subunit">
    <text evidence="3">Homotrimer.</text>
</comment>
<dbReference type="InterPro" id="IPR013785">
    <property type="entry name" value="Aldolase_TIM"/>
</dbReference>
<evidence type="ECO:0000256" key="5">
    <source>
        <dbReference type="ARBA" id="ARBA00023277"/>
    </source>
</evidence>
<evidence type="ECO:0000313" key="7">
    <source>
        <dbReference type="Proteomes" id="UP000472755"/>
    </source>
</evidence>
<dbReference type="EC" id="4.1.3.16" evidence="6"/>
<evidence type="ECO:0000256" key="2">
    <source>
        <dbReference type="ARBA" id="ARBA00006906"/>
    </source>
</evidence>
<comment type="caution">
    <text evidence="6">The sequence shown here is derived from an EMBL/GenBank/DDBJ whole genome shotgun (WGS) entry which is preliminary data.</text>
</comment>
<protein>
    <submittedName>
        <fullName evidence="6">Bifunctional 4-hydroxy-2-oxoglutarate aldolase/2-dehydro-3-deoxy-phosphogluconate aldolase</fullName>
        <ecNumber evidence="6">4.1.2.14</ecNumber>
        <ecNumber evidence="6">4.1.3.16</ecNumber>
    </submittedName>
</protein>
<dbReference type="CDD" id="cd00452">
    <property type="entry name" value="KDPG_aldolase"/>
    <property type="match status" value="1"/>
</dbReference>
<dbReference type="RefSeq" id="WP_172725854.1">
    <property type="nucleotide sequence ID" value="NZ_WMZN01000001.1"/>
</dbReference>
<accession>A0A6L6LMI1</accession>
<dbReference type="Pfam" id="PF01081">
    <property type="entry name" value="Aldolase"/>
    <property type="match status" value="1"/>
</dbReference>
<organism evidence="6 7">
    <name type="scientific">Ruthenibacterium lactatiformans</name>
    <dbReference type="NCBI Taxonomy" id="1550024"/>
    <lineage>
        <taxon>Bacteria</taxon>
        <taxon>Bacillati</taxon>
        <taxon>Bacillota</taxon>
        <taxon>Clostridia</taxon>
        <taxon>Eubacteriales</taxon>
        <taxon>Oscillospiraceae</taxon>
        <taxon>Ruthenibacterium</taxon>
    </lineage>
</organism>
<dbReference type="PANTHER" id="PTHR30246">
    <property type="entry name" value="2-KETO-3-DEOXY-6-PHOSPHOGLUCONATE ALDOLASE"/>
    <property type="match status" value="1"/>
</dbReference>